<feature type="compositionally biased region" description="Low complexity" evidence="2">
    <location>
        <begin position="70"/>
        <end position="82"/>
    </location>
</feature>
<comment type="caution">
    <text evidence="3">The sequence shown here is derived from an EMBL/GenBank/DDBJ whole genome shotgun (WGS) entry which is preliminary data.</text>
</comment>
<dbReference type="AlphaFoldDB" id="A0A8S1QWA6"/>
<evidence type="ECO:0000313" key="3">
    <source>
        <dbReference type="EMBL" id="CAD8119703.1"/>
    </source>
</evidence>
<dbReference type="EMBL" id="CAJJDN010000122">
    <property type="protein sequence ID" value="CAD8119703.1"/>
    <property type="molecule type" value="Genomic_DNA"/>
</dbReference>
<accession>A0A8S1QWA6</accession>
<keyword evidence="4" id="KW-1185">Reference proteome</keyword>
<organism evidence="3 4">
    <name type="scientific">Paramecium sonneborni</name>
    <dbReference type="NCBI Taxonomy" id="65129"/>
    <lineage>
        <taxon>Eukaryota</taxon>
        <taxon>Sar</taxon>
        <taxon>Alveolata</taxon>
        <taxon>Ciliophora</taxon>
        <taxon>Intramacronucleata</taxon>
        <taxon>Oligohymenophorea</taxon>
        <taxon>Peniculida</taxon>
        <taxon>Parameciidae</taxon>
        <taxon>Paramecium</taxon>
    </lineage>
</organism>
<evidence type="ECO:0000313" key="4">
    <source>
        <dbReference type="Proteomes" id="UP000692954"/>
    </source>
</evidence>
<evidence type="ECO:0000256" key="2">
    <source>
        <dbReference type="SAM" id="MobiDB-lite"/>
    </source>
</evidence>
<dbReference type="Proteomes" id="UP000692954">
    <property type="component" value="Unassembled WGS sequence"/>
</dbReference>
<reference evidence="3" key="1">
    <citation type="submission" date="2021-01" db="EMBL/GenBank/DDBJ databases">
        <authorList>
            <consortium name="Genoscope - CEA"/>
            <person name="William W."/>
        </authorList>
    </citation>
    <scope>NUCLEOTIDE SEQUENCE</scope>
</reference>
<feature type="coiled-coil region" evidence="1">
    <location>
        <begin position="109"/>
        <end position="136"/>
    </location>
</feature>
<gene>
    <name evidence="3" type="ORF">PSON_ATCC_30995.1.T1220114</name>
</gene>
<keyword evidence="1" id="KW-0175">Coiled coil</keyword>
<protein>
    <submittedName>
        <fullName evidence="3">Uncharacterized protein</fullName>
    </submittedName>
</protein>
<feature type="region of interest" description="Disordered" evidence="2">
    <location>
        <begin position="64"/>
        <end position="86"/>
    </location>
</feature>
<name>A0A8S1QWA6_9CILI</name>
<proteinExistence type="predicted"/>
<sequence length="378" mass="44611">MNESGLGIYGTSYKTMNQTTRENTIQDHLFFQTSYQKQKSVRIKTKTMNESMYKGLRIGTTTLQSHRSRYSSTQQESRQQSSTAYQSQEYKGCKNYKCLKMISDLQDTQDQHLQIIKTLTQEIEKLKREIQQNNKMIINEDKLKERLISATSRVQVQKSLGLFGQSLDSNQILNVSKTDSIVMNRTISQFHKGENINISQLLNYSNSEQEMIKLLDIYHKSQIQNYSYHSYKDNQNQVPYIKCDKCNLIKNLHIVRLECKHQYHLNCLIEHIRSQLSKQQDNFNLIGTLQCHCNAKINLNFIKIIYQPEFFIIYQIISNFQLFQLAKNYYLSNNQSQKQNVCKCIKEHCYFIIITDEDKISYCPLCCEFNLFVQIKFI</sequence>
<dbReference type="OrthoDB" id="290192at2759"/>
<evidence type="ECO:0000256" key="1">
    <source>
        <dbReference type="SAM" id="Coils"/>
    </source>
</evidence>